<dbReference type="AlphaFoldDB" id="A0A2G6E712"/>
<dbReference type="SUPFAM" id="SSF53807">
    <property type="entry name" value="Helical backbone' metal receptor"/>
    <property type="match status" value="1"/>
</dbReference>
<evidence type="ECO:0000313" key="7">
    <source>
        <dbReference type="Proteomes" id="UP000229740"/>
    </source>
</evidence>
<dbReference type="Gene3D" id="3.40.50.1980">
    <property type="entry name" value="Nitrogenase molybdenum iron protein domain"/>
    <property type="match status" value="2"/>
</dbReference>
<dbReference type="Proteomes" id="UP000229740">
    <property type="component" value="Unassembled WGS sequence"/>
</dbReference>
<evidence type="ECO:0000256" key="3">
    <source>
        <dbReference type="ARBA" id="ARBA00022729"/>
    </source>
</evidence>
<proteinExistence type="inferred from homology"/>
<dbReference type="GO" id="GO:0007155">
    <property type="term" value="P:cell adhesion"/>
    <property type="evidence" value="ECO:0007669"/>
    <property type="project" value="InterPro"/>
</dbReference>
<comment type="similarity">
    <text evidence="1 4">Belongs to the bacterial solute-binding protein 9 family.</text>
</comment>
<dbReference type="PRINTS" id="PR00691">
    <property type="entry name" value="ADHESINB"/>
</dbReference>
<protein>
    <submittedName>
        <fullName evidence="6">Cation ABC transporter substrate-binding protein</fullName>
    </submittedName>
</protein>
<keyword evidence="2 4" id="KW-0813">Transport</keyword>
<accession>A0A2G6E712</accession>
<reference evidence="6 7" key="1">
    <citation type="submission" date="2017-10" db="EMBL/GenBank/DDBJ databases">
        <title>Novel microbial diversity and functional potential in the marine mammal oral microbiome.</title>
        <authorList>
            <person name="Dudek N.K."/>
            <person name="Sun C.L."/>
            <person name="Burstein D."/>
            <person name="Kantor R.S."/>
            <person name="Aliaga Goltsman D.S."/>
            <person name="Bik E.M."/>
            <person name="Thomas B.C."/>
            <person name="Banfield J.F."/>
            <person name="Relman D.A."/>
        </authorList>
    </citation>
    <scope>NUCLEOTIDE SEQUENCE [LARGE SCALE GENOMIC DNA]</scope>
    <source>
        <strain evidence="6">DOLZORAL124_49_17</strain>
    </source>
</reference>
<keyword evidence="3 5" id="KW-0732">Signal</keyword>
<organism evidence="6 7">
    <name type="scientific">candidate division KSB3 bacterium</name>
    <dbReference type="NCBI Taxonomy" id="2044937"/>
    <lineage>
        <taxon>Bacteria</taxon>
        <taxon>candidate division KSB3</taxon>
    </lineage>
</organism>
<dbReference type="PANTHER" id="PTHR42953">
    <property type="entry name" value="HIGH-AFFINITY ZINC UPTAKE SYSTEM PROTEIN ZNUA-RELATED"/>
    <property type="match status" value="1"/>
</dbReference>
<evidence type="ECO:0000256" key="4">
    <source>
        <dbReference type="RuleBase" id="RU003512"/>
    </source>
</evidence>
<feature type="signal peptide" evidence="5">
    <location>
        <begin position="1"/>
        <end position="25"/>
    </location>
</feature>
<evidence type="ECO:0000256" key="2">
    <source>
        <dbReference type="ARBA" id="ARBA00022448"/>
    </source>
</evidence>
<dbReference type="PANTHER" id="PTHR42953:SF3">
    <property type="entry name" value="HIGH-AFFINITY ZINC UPTAKE SYSTEM PROTEIN ZNUA"/>
    <property type="match status" value="1"/>
</dbReference>
<dbReference type="InterPro" id="IPR006127">
    <property type="entry name" value="ZnuA-like"/>
</dbReference>
<dbReference type="PRINTS" id="PR00690">
    <property type="entry name" value="ADHESNFAMILY"/>
</dbReference>
<dbReference type="EMBL" id="PDPS01000025">
    <property type="protein sequence ID" value="PID57717.1"/>
    <property type="molecule type" value="Genomic_DNA"/>
</dbReference>
<dbReference type="InterPro" id="IPR006128">
    <property type="entry name" value="Lipoprotein_PsaA-like"/>
</dbReference>
<dbReference type="InterPro" id="IPR050492">
    <property type="entry name" value="Bact_metal-bind_prot9"/>
</dbReference>
<dbReference type="InterPro" id="IPR006129">
    <property type="entry name" value="AdhesinB"/>
</dbReference>
<dbReference type="GO" id="GO:0030001">
    <property type="term" value="P:metal ion transport"/>
    <property type="evidence" value="ECO:0007669"/>
    <property type="project" value="InterPro"/>
</dbReference>
<evidence type="ECO:0000313" key="6">
    <source>
        <dbReference type="EMBL" id="PID57717.1"/>
    </source>
</evidence>
<sequence length="295" mass="33450">MKNSIILSVLMPLLLMAVFVAQTQASEVLRAAVSIPPQVYFLEKIGGTHVETLCLLPAGALPHSYEPTARQMKELSQADLYVRIGVQFETAWWEKFSSVNPAMHVIDSGRGIEFLSGHAHTAHNEHRAEHRHEGHDPHVWLSPRTVKILVDNMYQGLAAIDPDHQESYRSNADAFLEELETLDAEIRERLSSVTTRKFMIFHPAWSYFARDYDLEQIPVEIEGKEPSAREMVDLMKRARHEQIRIIFVQPQTSRRSAETIARQIGGQVEVLDPLAADWLDNMRRAAALLAKALSE</sequence>
<evidence type="ECO:0000256" key="1">
    <source>
        <dbReference type="ARBA" id="ARBA00011028"/>
    </source>
</evidence>
<feature type="chain" id="PRO_5013848845" evidence="5">
    <location>
        <begin position="26"/>
        <end position="295"/>
    </location>
</feature>
<name>A0A2G6E712_9BACT</name>
<dbReference type="GO" id="GO:0046872">
    <property type="term" value="F:metal ion binding"/>
    <property type="evidence" value="ECO:0007669"/>
    <property type="project" value="InterPro"/>
</dbReference>
<gene>
    <name evidence="6" type="ORF">CSB45_05655</name>
</gene>
<evidence type="ECO:0000256" key="5">
    <source>
        <dbReference type="SAM" id="SignalP"/>
    </source>
</evidence>
<comment type="caution">
    <text evidence="6">The sequence shown here is derived from an EMBL/GenBank/DDBJ whole genome shotgun (WGS) entry which is preliminary data.</text>
</comment>
<dbReference type="Pfam" id="PF01297">
    <property type="entry name" value="ZnuA"/>
    <property type="match status" value="1"/>
</dbReference>